<dbReference type="EMBL" id="CP060780">
    <property type="protein sequence ID" value="QNP43892.1"/>
    <property type="molecule type" value="Genomic_DNA"/>
</dbReference>
<protein>
    <submittedName>
        <fullName evidence="1">Uncharacterized protein</fullName>
    </submittedName>
</protein>
<dbReference type="RefSeq" id="WP_187715316.1">
    <property type="nucleotide sequence ID" value="NZ_CP060780.1"/>
</dbReference>
<keyword evidence="2" id="KW-1185">Reference proteome</keyword>
<evidence type="ECO:0000313" key="2">
    <source>
        <dbReference type="Proteomes" id="UP000516134"/>
    </source>
</evidence>
<accession>A0ABX6T235</accession>
<dbReference type="Proteomes" id="UP000516134">
    <property type="component" value="Chromosome"/>
</dbReference>
<evidence type="ECO:0000313" key="1">
    <source>
        <dbReference type="EMBL" id="QNP43892.1"/>
    </source>
</evidence>
<sequence>MAYLARIDAQDAQPIALPALASATPDFSKLEWSIIRLARIDRLWTIRAAGRVRKFYNWMIGRGNPNSPTRASKRSAGWRC</sequence>
<organism evidence="1 2">
    <name type="scientific">Sphingomonas daechungensis</name>
    <dbReference type="NCBI Taxonomy" id="1176646"/>
    <lineage>
        <taxon>Bacteria</taxon>
        <taxon>Pseudomonadati</taxon>
        <taxon>Pseudomonadota</taxon>
        <taxon>Alphaproteobacteria</taxon>
        <taxon>Sphingomonadales</taxon>
        <taxon>Sphingomonadaceae</taxon>
        <taxon>Sphingomonas</taxon>
    </lineage>
</organism>
<proteinExistence type="predicted"/>
<reference evidence="1 2" key="1">
    <citation type="submission" date="2020-08" db="EMBL/GenBank/DDBJ databases">
        <title>Genome sequence of Sphingomonas daechungensis KACC 18115T.</title>
        <authorList>
            <person name="Hyun D.-W."/>
            <person name="Bae J.-W."/>
        </authorList>
    </citation>
    <scope>NUCLEOTIDE SEQUENCE [LARGE SCALE GENOMIC DNA]</scope>
    <source>
        <strain evidence="1 2">KACC 18115</strain>
    </source>
</reference>
<name>A0ABX6T235_9SPHN</name>
<gene>
    <name evidence="1" type="ORF">H9L15_04515</name>
</gene>